<comment type="caution">
    <text evidence="1">The sequence shown here is derived from an EMBL/GenBank/DDBJ whole genome shotgun (WGS) entry which is preliminary data.</text>
</comment>
<dbReference type="AlphaFoldDB" id="A0A1E5WMA5"/>
<name>A0A1E5WMA5_9POAL</name>
<keyword evidence="2" id="KW-1185">Reference proteome</keyword>
<dbReference type="OrthoDB" id="686060at2759"/>
<sequence length="64" mass="7053">LRAYDKINNHSYAAGKEEVGLATPLARNCDDTFTKVAITSPLKQRSRYATQISIVCIAITNVIK</sequence>
<accession>A0A1E5WMA5</accession>
<dbReference type="Proteomes" id="UP000095767">
    <property type="component" value="Unassembled WGS sequence"/>
</dbReference>
<evidence type="ECO:0008006" key="3">
    <source>
        <dbReference type="Google" id="ProtNLM"/>
    </source>
</evidence>
<dbReference type="Gene3D" id="1.20.140.40">
    <property type="entry name" value="Invertase/pectin methylesterase inhibitor family protein"/>
    <property type="match status" value="1"/>
</dbReference>
<organism evidence="1 2">
    <name type="scientific">Dichanthelium oligosanthes</name>
    <dbReference type="NCBI Taxonomy" id="888268"/>
    <lineage>
        <taxon>Eukaryota</taxon>
        <taxon>Viridiplantae</taxon>
        <taxon>Streptophyta</taxon>
        <taxon>Embryophyta</taxon>
        <taxon>Tracheophyta</taxon>
        <taxon>Spermatophyta</taxon>
        <taxon>Magnoliopsida</taxon>
        <taxon>Liliopsida</taxon>
        <taxon>Poales</taxon>
        <taxon>Poaceae</taxon>
        <taxon>PACMAD clade</taxon>
        <taxon>Panicoideae</taxon>
        <taxon>Panicodae</taxon>
        <taxon>Paniceae</taxon>
        <taxon>Dichantheliinae</taxon>
        <taxon>Dichanthelium</taxon>
    </lineage>
</organism>
<dbReference type="InterPro" id="IPR035513">
    <property type="entry name" value="Invertase/methylesterase_inhib"/>
</dbReference>
<protein>
    <recommendedName>
        <fullName evidence="3">Pectinesterase inhibitor domain-containing protein</fullName>
    </recommendedName>
</protein>
<dbReference type="EMBL" id="LWDX02001559">
    <property type="protein sequence ID" value="OEL38498.1"/>
    <property type="molecule type" value="Genomic_DNA"/>
</dbReference>
<evidence type="ECO:0000313" key="1">
    <source>
        <dbReference type="EMBL" id="OEL38498.1"/>
    </source>
</evidence>
<evidence type="ECO:0000313" key="2">
    <source>
        <dbReference type="Proteomes" id="UP000095767"/>
    </source>
</evidence>
<dbReference type="STRING" id="888268.A0A1E5WMA5"/>
<gene>
    <name evidence="1" type="ORF">BAE44_0000482</name>
</gene>
<reference evidence="1 2" key="1">
    <citation type="submission" date="2016-09" db="EMBL/GenBank/DDBJ databases">
        <title>The draft genome of Dichanthelium oligosanthes: A C3 panicoid grass species.</title>
        <authorList>
            <person name="Studer A.J."/>
            <person name="Schnable J.C."/>
            <person name="Brutnell T.P."/>
        </authorList>
    </citation>
    <scope>NUCLEOTIDE SEQUENCE [LARGE SCALE GENOMIC DNA]</scope>
    <source>
        <strain evidence="2">cv. Kellogg 1175</strain>
        <tissue evidence="1">Leaf</tissue>
    </source>
</reference>
<feature type="non-terminal residue" evidence="1">
    <location>
        <position position="1"/>
    </location>
</feature>
<proteinExistence type="predicted"/>